<accession>A0A3B4BMC5</accession>
<dbReference type="GO" id="GO:0005576">
    <property type="term" value="C:extracellular region"/>
    <property type="evidence" value="ECO:0007669"/>
    <property type="project" value="TreeGrafter"/>
</dbReference>
<dbReference type="PANTHER" id="PTHR13814:SF10">
    <property type="entry name" value="FETUIN-B"/>
    <property type="match status" value="1"/>
</dbReference>
<keyword evidence="2" id="KW-0325">Glycoprotein</keyword>
<dbReference type="STRING" id="409849.ENSPMGP00000029630"/>
<reference evidence="4" key="1">
    <citation type="submission" date="2025-08" db="UniProtKB">
        <authorList>
            <consortium name="Ensembl"/>
        </authorList>
    </citation>
    <scope>IDENTIFICATION</scope>
</reference>
<dbReference type="PANTHER" id="PTHR13814">
    <property type="entry name" value="FETUIN"/>
    <property type="match status" value="1"/>
</dbReference>
<evidence type="ECO:0000256" key="3">
    <source>
        <dbReference type="SAM" id="SignalP"/>
    </source>
</evidence>
<proteinExistence type="predicted"/>
<dbReference type="InterPro" id="IPR050735">
    <property type="entry name" value="Kininogen_Fetuin_HRG"/>
</dbReference>
<dbReference type="AlphaFoldDB" id="A0A3B4BMC5"/>
<evidence type="ECO:0008006" key="6">
    <source>
        <dbReference type="Google" id="ProtNLM"/>
    </source>
</evidence>
<keyword evidence="3" id="KW-0732">Signal</keyword>
<feature type="signal peptide" evidence="3">
    <location>
        <begin position="1"/>
        <end position="28"/>
    </location>
</feature>
<dbReference type="InterPro" id="IPR046350">
    <property type="entry name" value="Cystatin_sf"/>
</dbReference>
<dbReference type="GO" id="GO:0004866">
    <property type="term" value="F:endopeptidase inhibitor activity"/>
    <property type="evidence" value="ECO:0007669"/>
    <property type="project" value="TreeGrafter"/>
</dbReference>
<name>A0A3B4BMC5_9GOBI</name>
<keyword evidence="5" id="KW-1185">Reference proteome</keyword>
<feature type="chain" id="PRO_5017293385" description="Cystatin domain-containing protein" evidence="3">
    <location>
        <begin position="29"/>
        <end position="120"/>
    </location>
</feature>
<dbReference type="Gene3D" id="3.10.450.10">
    <property type="match status" value="1"/>
</dbReference>
<evidence type="ECO:0000256" key="1">
    <source>
        <dbReference type="ARBA" id="ARBA00023157"/>
    </source>
</evidence>
<dbReference type="SUPFAM" id="SSF54403">
    <property type="entry name" value="Cystatin/monellin"/>
    <property type="match status" value="1"/>
</dbReference>
<evidence type="ECO:0000313" key="4">
    <source>
        <dbReference type="Ensembl" id="ENSPMGP00000029630.1"/>
    </source>
</evidence>
<evidence type="ECO:0000313" key="5">
    <source>
        <dbReference type="Proteomes" id="UP000261520"/>
    </source>
</evidence>
<reference evidence="4" key="2">
    <citation type="submission" date="2025-09" db="UniProtKB">
        <authorList>
            <consortium name="Ensembl"/>
        </authorList>
    </citation>
    <scope>IDENTIFICATION</scope>
</reference>
<sequence>MGDLLTLPLSTMKSCILLLLVFFGSSWGAPVEQEGLEEASCTDPVVLGAARQAMDKINKDRTEGYVYSLRDLANGENSILFYLTMNVLETNCSVLSKAHYNDCEVRDIARTPVRTNQKNS</sequence>
<organism evidence="4 5">
    <name type="scientific">Periophthalmus magnuspinnatus</name>
    <dbReference type="NCBI Taxonomy" id="409849"/>
    <lineage>
        <taxon>Eukaryota</taxon>
        <taxon>Metazoa</taxon>
        <taxon>Chordata</taxon>
        <taxon>Craniata</taxon>
        <taxon>Vertebrata</taxon>
        <taxon>Euteleostomi</taxon>
        <taxon>Actinopterygii</taxon>
        <taxon>Neopterygii</taxon>
        <taxon>Teleostei</taxon>
        <taxon>Neoteleostei</taxon>
        <taxon>Acanthomorphata</taxon>
        <taxon>Gobiaria</taxon>
        <taxon>Gobiiformes</taxon>
        <taxon>Gobioidei</taxon>
        <taxon>Gobiidae</taxon>
        <taxon>Oxudercinae</taxon>
        <taxon>Periophthalmus</taxon>
    </lineage>
</organism>
<dbReference type="Proteomes" id="UP000261520">
    <property type="component" value="Unplaced"/>
</dbReference>
<evidence type="ECO:0000256" key="2">
    <source>
        <dbReference type="ARBA" id="ARBA00023180"/>
    </source>
</evidence>
<dbReference type="Ensembl" id="ENSPMGT00000031537.1">
    <property type="protein sequence ID" value="ENSPMGP00000029630.1"/>
    <property type="gene ID" value="ENSPMGG00000023840.1"/>
</dbReference>
<protein>
    <recommendedName>
        <fullName evidence="6">Cystatin domain-containing protein</fullName>
    </recommendedName>
</protein>
<keyword evidence="1" id="KW-1015">Disulfide bond</keyword>